<feature type="non-terminal residue" evidence="2">
    <location>
        <position position="218"/>
    </location>
</feature>
<evidence type="ECO:0000313" key="2">
    <source>
        <dbReference type="EMBL" id="KAG6952614.1"/>
    </source>
</evidence>
<organism evidence="2 3">
    <name type="scientific">Phytophthora cactorum</name>
    <dbReference type="NCBI Taxonomy" id="29920"/>
    <lineage>
        <taxon>Eukaryota</taxon>
        <taxon>Sar</taxon>
        <taxon>Stramenopiles</taxon>
        <taxon>Oomycota</taxon>
        <taxon>Peronosporomycetes</taxon>
        <taxon>Peronosporales</taxon>
        <taxon>Peronosporaceae</taxon>
        <taxon>Phytophthora</taxon>
    </lineage>
</organism>
<feature type="region of interest" description="Disordered" evidence="1">
    <location>
        <begin position="1"/>
        <end position="32"/>
    </location>
</feature>
<name>A0A8T1U2N4_9STRA</name>
<accession>A0A8T1U2N4</accession>
<feature type="compositionally biased region" description="Low complexity" evidence="1">
    <location>
        <begin position="11"/>
        <end position="31"/>
    </location>
</feature>
<dbReference type="AlphaFoldDB" id="A0A8T1U2N4"/>
<dbReference type="Proteomes" id="UP000688947">
    <property type="component" value="Unassembled WGS sequence"/>
</dbReference>
<evidence type="ECO:0000313" key="3">
    <source>
        <dbReference type="Proteomes" id="UP000688947"/>
    </source>
</evidence>
<reference evidence="2" key="1">
    <citation type="submission" date="2021-01" db="EMBL/GenBank/DDBJ databases">
        <title>Phytophthora aleatoria, a newly-described species from Pinus radiata is distinct from Phytophthora cactorum isolates based on comparative genomics.</title>
        <authorList>
            <person name="Mcdougal R."/>
            <person name="Panda P."/>
            <person name="Williams N."/>
            <person name="Studholme D.J."/>
        </authorList>
    </citation>
    <scope>NUCLEOTIDE SEQUENCE</scope>
    <source>
        <strain evidence="2">NZFS 3830</strain>
    </source>
</reference>
<sequence length="218" mass="24865">WHHSRAAPKSAPYRRTTSTTAARATRPTAPRVIDSRRQAQFVRRRRGPRVVPAKNPAKVRRRLRFPLSETSTRRRTCVRIMASTDRKPQENALARSLGPPDALPRYVTTAESCAPVWCVQAWQTQSGPSRFNRAEPDSIGHDRVQLGAIVLHDVDAFTNHVLMYFLVILLSDQCVLPRDQQGNHTFALMITKCHLEPNHTLNEYAFKSYSPNRLSFSR</sequence>
<proteinExistence type="predicted"/>
<gene>
    <name evidence="2" type="ORF">JG687_00012900</name>
</gene>
<evidence type="ECO:0000256" key="1">
    <source>
        <dbReference type="SAM" id="MobiDB-lite"/>
    </source>
</evidence>
<protein>
    <submittedName>
        <fullName evidence="2">Uncharacterized protein</fullName>
    </submittedName>
</protein>
<dbReference type="EMBL" id="JAENGZ010000904">
    <property type="protein sequence ID" value="KAG6952614.1"/>
    <property type="molecule type" value="Genomic_DNA"/>
</dbReference>
<comment type="caution">
    <text evidence="2">The sequence shown here is derived from an EMBL/GenBank/DDBJ whole genome shotgun (WGS) entry which is preliminary data.</text>
</comment>